<evidence type="ECO:0000313" key="2">
    <source>
        <dbReference type="EMBL" id="MCM3712996.1"/>
    </source>
</evidence>
<dbReference type="Pfam" id="PF01042">
    <property type="entry name" value="Ribonuc_L-PSP"/>
    <property type="match status" value="1"/>
</dbReference>
<proteinExistence type="inferred from homology"/>
<dbReference type="CDD" id="cd00448">
    <property type="entry name" value="YjgF_YER057c_UK114_family"/>
    <property type="match status" value="1"/>
</dbReference>
<comment type="caution">
    <text evidence="2">The sequence shown here is derived from an EMBL/GenBank/DDBJ whole genome shotgun (WGS) entry which is preliminary data.</text>
</comment>
<dbReference type="PANTHER" id="PTHR11803">
    <property type="entry name" value="2-IMINOBUTANOATE/2-IMINOPROPANOATE DEAMINASE RIDA"/>
    <property type="match status" value="1"/>
</dbReference>
<gene>
    <name evidence="2" type="ORF">M3202_02800</name>
</gene>
<dbReference type="InterPro" id="IPR035959">
    <property type="entry name" value="RutC-like_sf"/>
</dbReference>
<protein>
    <submittedName>
        <fullName evidence="2">Rid family detoxifying hydrolase</fullName>
    </submittedName>
</protein>
<evidence type="ECO:0000256" key="1">
    <source>
        <dbReference type="ARBA" id="ARBA00010552"/>
    </source>
</evidence>
<dbReference type="AlphaFoldDB" id="A0A9X2DM31"/>
<dbReference type="NCBIfam" id="TIGR00004">
    <property type="entry name" value="Rid family detoxifying hydrolase"/>
    <property type="match status" value="1"/>
</dbReference>
<evidence type="ECO:0000313" key="3">
    <source>
        <dbReference type="Proteomes" id="UP001139179"/>
    </source>
</evidence>
<name>A0A9X2DM31_9BACI</name>
<organism evidence="2 3">
    <name type="scientific">Halalkalibacter oceani</name>
    <dbReference type="NCBI Taxonomy" id="1653776"/>
    <lineage>
        <taxon>Bacteria</taxon>
        <taxon>Bacillati</taxon>
        <taxon>Bacillota</taxon>
        <taxon>Bacilli</taxon>
        <taxon>Bacillales</taxon>
        <taxon>Bacillaceae</taxon>
        <taxon>Halalkalibacter</taxon>
    </lineage>
</organism>
<sequence>MKTNIFTSLAPQPVGAFSQGLKINNRIYVAGQTPVNVETGEIPESIEEQTRQVMENIKHILKAGNAMLSDVVKVTTYLNDINDFDRYNKVYKEFFEEPYPVRTTVGVALKDIPIEIDVIAEI</sequence>
<dbReference type="EMBL" id="JAMBOL010000002">
    <property type="protein sequence ID" value="MCM3712996.1"/>
    <property type="molecule type" value="Genomic_DNA"/>
</dbReference>
<dbReference type="FunFam" id="3.30.1330.40:FF:000001">
    <property type="entry name" value="L-PSP family endoribonuclease"/>
    <property type="match status" value="1"/>
</dbReference>
<reference evidence="2" key="1">
    <citation type="submission" date="2022-05" db="EMBL/GenBank/DDBJ databases">
        <title>Comparative Genomics of Spacecraft Associated Microbes.</title>
        <authorList>
            <person name="Tran M.T."/>
            <person name="Wright A."/>
            <person name="Seuylemezian A."/>
            <person name="Eisen J."/>
            <person name="Coil D."/>
        </authorList>
    </citation>
    <scope>NUCLEOTIDE SEQUENCE</scope>
    <source>
        <strain evidence="2">214.1.1</strain>
    </source>
</reference>
<accession>A0A9X2DM31</accession>
<dbReference type="Proteomes" id="UP001139179">
    <property type="component" value="Unassembled WGS sequence"/>
</dbReference>
<dbReference type="InterPro" id="IPR006056">
    <property type="entry name" value="RidA"/>
</dbReference>
<dbReference type="GO" id="GO:0019239">
    <property type="term" value="F:deaminase activity"/>
    <property type="evidence" value="ECO:0007669"/>
    <property type="project" value="TreeGrafter"/>
</dbReference>
<dbReference type="Gene3D" id="3.30.1330.40">
    <property type="entry name" value="RutC-like"/>
    <property type="match status" value="1"/>
</dbReference>
<comment type="similarity">
    <text evidence="1">Belongs to the RutC family.</text>
</comment>
<dbReference type="InterPro" id="IPR006175">
    <property type="entry name" value="YjgF/YER057c/UK114"/>
</dbReference>
<dbReference type="PANTHER" id="PTHR11803:SF39">
    <property type="entry name" value="2-IMINOBUTANOATE_2-IMINOPROPANOATE DEAMINASE"/>
    <property type="match status" value="1"/>
</dbReference>
<dbReference type="GO" id="GO:0005829">
    <property type="term" value="C:cytosol"/>
    <property type="evidence" value="ECO:0007669"/>
    <property type="project" value="TreeGrafter"/>
</dbReference>
<keyword evidence="3" id="KW-1185">Reference proteome</keyword>
<dbReference type="RefSeq" id="WP_251221845.1">
    <property type="nucleotide sequence ID" value="NZ_JAMBOL010000002.1"/>
</dbReference>
<keyword evidence="2" id="KW-0378">Hydrolase</keyword>
<dbReference type="SUPFAM" id="SSF55298">
    <property type="entry name" value="YjgF-like"/>
    <property type="match status" value="1"/>
</dbReference>